<evidence type="ECO:0000313" key="3">
    <source>
        <dbReference type="EMBL" id="PIR47455.1"/>
    </source>
</evidence>
<feature type="region of interest" description="Disordered" evidence="1">
    <location>
        <begin position="628"/>
        <end position="666"/>
    </location>
</feature>
<dbReference type="AlphaFoldDB" id="A0A2H0RNW1"/>
<keyword evidence="2" id="KW-0812">Transmembrane</keyword>
<comment type="caution">
    <text evidence="3">The sequence shown here is derived from an EMBL/GenBank/DDBJ whole genome shotgun (WGS) entry which is preliminary data.</text>
</comment>
<dbReference type="Proteomes" id="UP000230084">
    <property type="component" value="Unassembled WGS sequence"/>
</dbReference>
<organism evidence="3 4">
    <name type="scientific">Candidatus Uhrbacteria bacterium CG10_big_fil_rev_8_21_14_0_10_50_16</name>
    <dbReference type="NCBI Taxonomy" id="1975039"/>
    <lineage>
        <taxon>Bacteria</taxon>
        <taxon>Candidatus Uhriibacteriota</taxon>
    </lineage>
</organism>
<feature type="transmembrane region" description="Helical" evidence="2">
    <location>
        <begin position="508"/>
        <end position="525"/>
    </location>
</feature>
<feature type="transmembrane region" description="Helical" evidence="2">
    <location>
        <begin position="399"/>
        <end position="423"/>
    </location>
</feature>
<keyword evidence="2" id="KW-0472">Membrane</keyword>
<keyword evidence="2" id="KW-1133">Transmembrane helix</keyword>
<reference evidence="3 4" key="1">
    <citation type="submission" date="2017-09" db="EMBL/GenBank/DDBJ databases">
        <title>Depth-based differentiation of microbial function through sediment-hosted aquifers and enrichment of novel symbionts in the deep terrestrial subsurface.</title>
        <authorList>
            <person name="Probst A.J."/>
            <person name="Ladd B."/>
            <person name="Jarett J.K."/>
            <person name="Geller-Mcgrath D.E."/>
            <person name="Sieber C.M."/>
            <person name="Emerson J.B."/>
            <person name="Anantharaman K."/>
            <person name="Thomas B.C."/>
            <person name="Malmstrom R."/>
            <person name="Stieglmeier M."/>
            <person name="Klingl A."/>
            <person name="Woyke T."/>
            <person name="Ryan C.M."/>
            <person name="Banfield J.F."/>
        </authorList>
    </citation>
    <scope>NUCLEOTIDE SEQUENCE [LARGE SCALE GENOMIC DNA]</scope>
    <source>
        <strain evidence="3">CG10_big_fil_rev_8_21_14_0_10_50_16</strain>
    </source>
</reference>
<feature type="transmembrane region" description="Helical" evidence="2">
    <location>
        <begin position="315"/>
        <end position="342"/>
    </location>
</feature>
<dbReference type="EMBL" id="PCYM01000006">
    <property type="protein sequence ID" value="PIR47455.1"/>
    <property type="molecule type" value="Genomic_DNA"/>
</dbReference>
<gene>
    <name evidence="3" type="ORF">COV06_03285</name>
</gene>
<sequence length="666" mass="72392">MAPKKTPSPTVPFWKTVEDMIGQQVGHAAGKGLSHSHIVTLLVSMMNDQVLGALRLAGPSLTAGVGKTAFQVLKGRIPVLKNLADPVLEEAMEGLLNGFFSHLAKFPGATDAQARMALLAAANESMIAHAPVSGGAVKPGSFVLSDAVLKALEEKYDEDSVREILAWYCHGVSCLARAALDMNVQDSLAVEAGMAFNHGDFSSVVSVITFVETAKKHQGSFENLVYACAAVVQANTAADHSGMRTTFMARRLLARGLNWLGVNGTRQNFMNVLGNWIAPGLLKDGQFVAFLVALWVACYVTTAVPWFYAARAGSFVGMFILAALNLIVTQFTLKVLGLVVGVHSSLYRGVLHFLGQKEEGGGDKLPALQSLRAQASSPLLVATVLNAILILLLGETPRAFNFAIMILMATVSVGILISIWDMAKTSHAKFFLDAGIKYLLPVLLASMAWDVYDAFTQSQLPGKGMRLMGNVHEFWGWATSFSMGQVVTGGLTILLVAAVAFALKQGKVWHAIALVVIAVPLSWIVDCSVSAPKRAEAAQEQRAQEHALQLETLRLQRQVAEAGKTVIVVGDPVLAMRQLGGPTRKADIALRVPRESSAATEREEIQIEDEEEWEEDLDMFVPEKPNIREILREREERAQRTVHHRPRPSSRRTSAHHHRAQRNARR</sequence>
<feature type="transmembrane region" description="Helical" evidence="2">
    <location>
        <begin position="475"/>
        <end position="501"/>
    </location>
</feature>
<feature type="transmembrane region" description="Helical" evidence="2">
    <location>
        <begin position="287"/>
        <end position="309"/>
    </location>
</feature>
<feature type="transmembrane region" description="Helical" evidence="2">
    <location>
        <begin position="375"/>
        <end position="393"/>
    </location>
</feature>
<name>A0A2H0RNW1_9BACT</name>
<evidence type="ECO:0000313" key="4">
    <source>
        <dbReference type="Proteomes" id="UP000230084"/>
    </source>
</evidence>
<proteinExistence type="predicted"/>
<evidence type="ECO:0000256" key="2">
    <source>
        <dbReference type="SAM" id="Phobius"/>
    </source>
</evidence>
<accession>A0A2H0RNW1</accession>
<evidence type="ECO:0000256" key="1">
    <source>
        <dbReference type="SAM" id="MobiDB-lite"/>
    </source>
</evidence>
<protein>
    <submittedName>
        <fullName evidence="3">Uncharacterized protein</fullName>
    </submittedName>
</protein>
<feature type="compositionally biased region" description="Basic and acidic residues" evidence="1">
    <location>
        <begin position="628"/>
        <end position="639"/>
    </location>
</feature>
<feature type="compositionally biased region" description="Basic residues" evidence="1">
    <location>
        <begin position="640"/>
        <end position="666"/>
    </location>
</feature>